<dbReference type="Proteomes" id="UP001231189">
    <property type="component" value="Unassembled WGS sequence"/>
</dbReference>
<feature type="domain" description="F-box" evidence="2">
    <location>
        <begin position="210"/>
        <end position="250"/>
    </location>
</feature>
<proteinExistence type="predicted"/>
<organism evidence="3 4">
    <name type="scientific">Lolium multiflorum</name>
    <name type="common">Italian ryegrass</name>
    <name type="synonym">Lolium perenne subsp. multiflorum</name>
    <dbReference type="NCBI Taxonomy" id="4521"/>
    <lineage>
        <taxon>Eukaryota</taxon>
        <taxon>Viridiplantae</taxon>
        <taxon>Streptophyta</taxon>
        <taxon>Embryophyta</taxon>
        <taxon>Tracheophyta</taxon>
        <taxon>Spermatophyta</taxon>
        <taxon>Magnoliopsida</taxon>
        <taxon>Liliopsida</taxon>
        <taxon>Poales</taxon>
        <taxon>Poaceae</taxon>
        <taxon>BOP clade</taxon>
        <taxon>Pooideae</taxon>
        <taxon>Poodae</taxon>
        <taxon>Poeae</taxon>
        <taxon>Poeae Chloroplast Group 2 (Poeae type)</taxon>
        <taxon>Loliodinae</taxon>
        <taxon>Loliinae</taxon>
        <taxon>Lolium</taxon>
    </lineage>
</organism>
<feature type="region of interest" description="Disordered" evidence="1">
    <location>
        <begin position="181"/>
        <end position="203"/>
    </location>
</feature>
<dbReference type="PANTHER" id="PTHR35546:SF125">
    <property type="entry name" value="F-BOX DOMAIN-CONTAINING PROTEIN"/>
    <property type="match status" value="1"/>
</dbReference>
<dbReference type="Gene3D" id="2.40.50.140">
    <property type="entry name" value="Nucleic acid-binding proteins"/>
    <property type="match status" value="1"/>
</dbReference>
<dbReference type="Gene3D" id="1.20.1280.50">
    <property type="match status" value="1"/>
</dbReference>
<dbReference type="PANTHER" id="PTHR35546">
    <property type="entry name" value="F-BOX PROTEIN INTERACTION DOMAIN PROTEIN-RELATED"/>
    <property type="match status" value="1"/>
</dbReference>
<evidence type="ECO:0000313" key="4">
    <source>
        <dbReference type="Proteomes" id="UP001231189"/>
    </source>
</evidence>
<gene>
    <name evidence="3" type="ORF">QYE76_047428</name>
</gene>
<feature type="compositionally biased region" description="Gly residues" evidence="1">
    <location>
        <begin position="189"/>
        <end position="203"/>
    </location>
</feature>
<comment type="caution">
    <text evidence="3">The sequence shown here is derived from an EMBL/GenBank/DDBJ whole genome shotgun (WGS) entry which is preliminary data.</text>
</comment>
<dbReference type="InterPro" id="IPR036047">
    <property type="entry name" value="F-box-like_dom_sf"/>
</dbReference>
<protein>
    <recommendedName>
        <fullName evidence="2">F-box domain-containing protein</fullName>
    </recommendedName>
</protein>
<sequence>MLFSDGVHSLQSMVSTDLNRVVMDDTLHHGSIVHLLDAWTSCASTSRAEELKSSILARYWGSKQLDLSDLLLLGHQGVAAAGAGDLRCWELVGCAARNRQRASRRDAAGSWQDTFVGAGEMRFWLLSLGLGVHQAPGGAPRVMLPTIDSACIRYMKDKIQQKYPHVKHVAVKQVYQSQMVNQEQQSNTSGGGGGGSGTVSGSGGGGKTILTDDLLVEILSRLPARSVHRFKCVSPSWRDLIADPGHRKKLPHTLAGFLYNTFNTPNPRLHDFNFTNLDTCNGLILCLAYMAPSSPSVDEDEQLDSHYVVCNPATERWVDLPPHPKVPLGGHITARLSFDPAASSHFHVFQFAKASVFFRGMLHLLGWLHPMDHNEDAVLVAVDVEGQGCLHYATTPFAVVGRDNNTIKKKKMKQKAEGTSLATKIASFWHIKDYDSKEWALKHTVSDYELWSITTVNYKVAAIHPDCDTIFLDSCDVDTLASFDMQCRKFHHILQFEKNRAWQFLPYVPLFSDSFAGADGQ</sequence>
<dbReference type="InterPro" id="IPR012340">
    <property type="entry name" value="NA-bd_OB-fold"/>
</dbReference>
<dbReference type="EMBL" id="JAUUTY010000002">
    <property type="protein sequence ID" value="KAK1686580.1"/>
    <property type="molecule type" value="Genomic_DNA"/>
</dbReference>
<reference evidence="3" key="1">
    <citation type="submission" date="2023-07" db="EMBL/GenBank/DDBJ databases">
        <title>A chromosome-level genome assembly of Lolium multiflorum.</title>
        <authorList>
            <person name="Chen Y."/>
            <person name="Copetti D."/>
            <person name="Kolliker R."/>
            <person name="Studer B."/>
        </authorList>
    </citation>
    <scope>NUCLEOTIDE SEQUENCE</scope>
    <source>
        <strain evidence="3">02402/16</strain>
        <tissue evidence="3">Leaf</tissue>
    </source>
</reference>
<dbReference type="InterPro" id="IPR055290">
    <property type="entry name" value="At3g26010-like"/>
</dbReference>
<dbReference type="SUPFAM" id="SSF81383">
    <property type="entry name" value="F-box domain"/>
    <property type="match status" value="1"/>
</dbReference>
<evidence type="ECO:0000259" key="2">
    <source>
        <dbReference type="SMART" id="SM00256"/>
    </source>
</evidence>
<evidence type="ECO:0000313" key="3">
    <source>
        <dbReference type="EMBL" id="KAK1686580.1"/>
    </source>
</evidence>
<keyword evidence="4" id="KW-1185">Reference proteome</keyword>
<dbReference type="AlphaFoldDB" id="A0AAD8WZM0"/>
<dbReference type="SMART" id="SM00256">
    <property type="entry name" value="FBOX"/>
    <property type="match status" value="1"/>
</dbReference>
<dbReference type="InterPro" id="IPR001810">
    <property type="entry name" value="F-box_dom"/>
</dbReference>
<name>A0AAD8WZM0_LOLMU</name>
<dbReference type="CDD" id="cd22157">
    <property type="entry name" value="F-box_AtFBW1-like"/>
    <property type="match status" value="1"/>
</dbReference>
<evidence type="ECO:0000256" key="1">
    <source>
        <dbReference type="SAM" id="MobiDB-lite"/>
    </source>
</evidence>
<dbReference type="Pfam" id="PF00646">
    <property type="entry name" value="F-box"/>
    <property type="match status" value="1"/>
</dbReference>
<accession>A0AAD8WZM0</accession>